<protein>
    <submittedName>
        <fullName evidence="2">Transposase</fullName>
    </submittedName>
</protein>
<evidence type="ECO:0000313" key="1">
    <source>
        <dbReference type="Proteomes" id="UP000036681"/>
    </source>
</evidence>
<reference evidence="2" key="1">
    <citation type="submission" date="2017-02" db="UniProtKB">
        <authorList>
            <consortium name="WormBaseParasite"/>
        </authorList>
    </citation>
    <scope>IDENTIFICATION</scope>
</reference>
<organism evidence="1 2">
    <name type="scientific">Ascaris lumbricoides</name>
    <name type="common">Giant roundworm</name>
    <dbReference type="NCBI Taxonomy" id="6252"/>
    <lineage>
        <taxon>Eukaryota</taxon>
        <taxon>Metazoa</taxon>
        <taxon>Ecdysozoa</taxon>
        <taxon>Nematoda</taxon>
        <taxon>Chromadorea</taxon>
        <taxon>Rhabditida</taxon>
        <taxon>Spirurina</taxon>
        <taxon>Ascaridomorpha</taxon>
        <taxon>Ascaridoidea</taxon>
        <taxon>Ascarididae</taxon>
        <taxon>Ascaris</taxon>
    </lineage>
</organism>
<proteinExistence type="predicted"/>
<keyword evidence="1" id="KW-1185">Reference proteome</keyword>
<sequence>MGYDESEFQKTVSSRSFPVAFPFDGYQANGLQIGSTLEGKVGSSWHKTVHVLKTVLFNAADEDILHDTEYIRSSADLRVTASKRRSI</sequence>
<dbReference type="AlphaFoldDB" id="A0A0M3I055"/>
<name>A0A0M3I055_ASCLU</name>
<accession>A0A0M3I055</accession>
<dbReference type="Proteomes" id="UP000036681">
    <property type="component" value="Unplaced"/>
</dbReference>
<dbReference type="WBParaSite" id="ALUE_0000945201-mRNA-1">
    <property type="protein sequence ID" value="ALUE_0000945201-mRNA-1"/>
    <property type="gene ID" value="ALUE_0000945201"/>
</dbReference>
<evidence type="ECO:0000313" key="2">
    <source>
        <dbReference type="WBParaSite" id="ALUE_0000945201-mRNA-1"/>
    </source>
</evidence>